<dbReference type="SMART" id="SM00612">
    <property type="entry name" value="Kelch"/>
    <property type="match status" value="2"/>
</dbReference>
<dbReference type="AlphaFoldDB" id="A0A5D2AAD7"/>
<evidence type="ECO:0000256" key="2">
    <source>
        <dbReference type="ARBA" id="ARBA00022737"/>
    </source>
</evidence>
<dbReference type="SUPFAM" id="SSF117281">
    <property type="entry name" value="Kelch motif"/>
    <property type="match status" value="1"/>
</dbReference>
<accession>A0A5D2AAD7</accession>
<keyword evidence="2" id="KW-0677">Repeat</keyword>
<sequence>MKNRREGFWCSHKARISKKIEDLMAKRGVKVLKGDEKKEKREDMWLAQIGQRENHCYAWDNSESSLLIHQLGRDISINCLLRCSRSDYGIIATLNTGFHSLIRSGELYKLRRQKGIVEHWVYFSCNLLEWEAFDPTYRRWMHMPKIRANECFMCSDNESLAVGTELLIFGKEIMYPIVYKYSILTHTWTTGIRMHTPRYLFASASLGEIGIIAGGCDLRGNILSSAELYNSETGKWETIPGMNKARRMCSAVFMEGKFYVIGGIGVENLKIITSGEVYDLKTKTWSEIPNMYPATNEGAVSTKEPFIAEGPPLLAVVNDVLYVADHVLKQVKKYDKEKNLWVTVGRLPKCTASMDGWGITFKACGDQLMVIGGPRVLGAGFVEINSWVPKEGLLEWNLVGRKPCGSFVYNCAVMGC</sequence>
<reference evidence="3 4" key="1">
    <citation type="submission" date="2019-06" db="EMBL/GenBank/DDBJ databases">
        <title>WGS assembly of Gossypium darwinii.</title>
        <authorList>
            <person name="Chen Z.J."/>
            <person name="Sreedasyam A."/>
            <person name="Ando A."/>
            <person name="Song Q."/>
            <person name="De L."/>
            <person name="Hulse-Kemp A."/>
            <person name="Ding M."/>
            <person name="Ye W."/>
            <person name="Kirkbride R."/>
            <person name="Jenkins J."/>
            <person name="Plott C."/>
            <person name="Lovell J."/>
            <person name="Lin Y.-M."/>
            <person name="Vaughn R."/>
            <person name="Liu B."/>
            <person name="Li W."/>
            <person name="Simpson S."/>
            <person name="Scheffler B."/>
            <person name="Saski C."/>
            <person name="Grover C."/>
            <person name="Hu G."/>
            <person name="Conover J."/>
            <person name="Carlson J."/>
            <person name="Shu S."/>
            <person name="Boston L."/>
            <person name="Williams M."/>
            <person name="Peterson D."/>
            <person name="Mcgee K."/>
            <person name="Jones D."/>
            <person name="Wendel J."/>
            <person name="Stelly D."/>
            <person name="Grimwood J."/>
            <person name="Schmutz J."/>
        </authorList>
    </citation>
    <scope>NUCLEOTIDE SEQUENCE [LARGE SCALE GENOMIC DNA]</scope>
    <source>
        <strain evidence="3">1808015.09</strain>
    </source>
</reference>
<gene>
    <name evidence="3" type="ORF">ES288_D12G209800v1</name>
</gene>
<dbReference type="PANTHER" id="PTHR46122:SF9">
    <property type="entry name" value="F-BOX_KELCH-REPEAT PROTEIN"/>
    <property type="match status" value="1"/>
</dbReference>
<keyword evidence="1" id="KW-0880">Kelch repeat</keyword>
<dbReference type="InterPro" id="IPR052439">
    <property type="entry name" value="F-box/Kelch-repeat"/>
</dbReference>
<protein>
    <recommendedName>
        <fullName evidence="5">F-box domain-containing protein</fullName>
    </recommendedName>
</protein>
<dbReference type="Proteomes" id="UP000323506">
    <property type="component" value="Chromosome D12"/>
</dbReference>
<dbReference type="InterPro" id="IPR015915">
    <property type="entry name" value="Kelch-typ_b-propeller"/>
</dbReference>
<dbReference type="Pfam" id="PF01344">
    <property type="entry name" value="Kelch_1"/>
    <property type="match status" value="2"/>
</dbReference>
<name>A0A5D2AAD7_GOSDA</name>
<organism evidence="3 4">
    <name type="scientific">Gossypium darwinii</name>
    <name type="common">Darwin's cotton</name>
    <name type="synonym">Gossypium barbadense var. darwinii</name>
    <dbReference type="NCBI Taxonomy" id="34276"/>
    <lineage>
        <taxon>Eukaryota</taxon>
        <taxon>Viridiplantae</taxon>
        <taxon>Streptophyta</taxon>
        <taxon>Embryophyta</taxon>
        <taxon>Tracheophyta</taxon>
        <taxon>Spermatophyta</taxon>
        <taxon>Magnoliopsida</taxon>
        <taxon>eudicotyledons</taxon>
        <taxon>Gunneridae</taxon>
        <taxon>Pentapetalae</taxon>
        <taxon>rosids</taxon>
        <taxon>malvids</taxon>
        <taxon>Malvales</taxon>
        <taxon>Malvaceae</taxon>
        <taxon>Malvoideae</taxon>
        <taxon>Gossypium</taxon>
    </lineage>
</organism>
<evidence type="ECO:0000313" key="3">
    <source>
        <dbReference type="EMBL" id="TYG41854.1"/>
    </source>
</evidence>
<evidence type="ECO:0000256" key="1">
    <source>
        <dbReference type="ARBA" id="ARBA00022441"/>
    </source>
</evidence>
<dbReference type="EMBL" id="CM017712">
    <property type="protein sequence ID" value="TYG41854.1"/>
    <property type="molecule type" value="Genomic_DNA"/>
</dbReference>
<evidence type="ECO:0000313" key="4">
    <source>
        <dbReference type="Proteomes" id="UP000323506"/>
    </source>
</evidence>
<evidence type="ECO:0008006" key="5">
    <source>
        <dbReference type="Google" id="ProtNLM"/>
    </source>
</evidence>
<dbReference type="InterPro" id="IPR006652">
    <property type="entry name" value="Kelch_1"/>
</dbReference>
<dbReference type="GO" id="GO:0005634">
    <property type="term" value="C:nucleus"/>
    <property type="evidence" value="ECO:0007669"/>
    <property type="project" value="TreeGrafter"/>
</dbReference>
<proteinExistence type="predicted"/>
<keyword evidence="4" id="KW-1185">Reference proteome</keyword>
<dbReference type="FunFam" id="2.120.10.80:FF:000007">
    <property type="entry name" value="F-box/kelch-repeat protein SKIP11"/>
    <property type="match status" value="1"/>
</dbReference>
<dbReference type="Gene3D" id="2.120.10.80">
    <property type="entry name" value="Kelch-type beta propeller"/>
    <property type="match status" value="1"/>
</dbReference>
<dbReference type="PANTHER" id="PTHR46122">
    <property type="entry name" value="GALACTOSE OXIDASE/KELCH REPEAT PROTEIN-RELATED"/>
    <property type="match status" value="1"/>
</dbReference>